<name>A0A173SE93_9FIRM</name>
<dbReference type="RefSeq" id="WP_055168193.1">
    <property type="nucleotide sequence ID" value="NZ_CYXX01000005.1"/>
</dbReference>
<reference evidence="2 3" key="1">
    <citation type="submission" date="2015-09" db="EMBL/GenBank/DDBJ databases">
        <authorList>
            <consortium name="Pathogen Informatics"/>
        </authorList>
    </citation>
    <scope>NUCLEOTIDE SEQUENCE [LARGE SCALE GENOMIC DNA]</scope>
    <source>
        <strain evidence="2 3">2789STDY5608887</strain>
    </source>
</reference>
<dbReference type="InterPro" id="IPR002826">
    <property type="entry name" value="MptE-like"/>
</dbReference>
<dbReference type="EMBL" id="CYXX01000005">
    <property type="protein sequence ID" value="CUM88115.1"/>
    <property type="molecule type" value="Genomic_DNA"/>
</dbReference>
<accession>A0A173SE93</accession>
<proteinExistence type="predicted"/>
<dbReference type="PANTHER" id="PTHR41786">
    <property type="entry name" value="MOTILITY ACCESSORY FACTOR MAF"/>
    <property type="match status" value="1"/>
</dbReference>
<evidence type="ECO:0000313" key="3">
    <source>
        <dbReference type="Proteomes" id="UP000095453"/>
    </source>
</evidence>
<evidence type="ECO:0000313" key="2">
    <source>
        <dbReference type="EMBL" id="CUM88115.1"/>
    </source>
</evidence>
<evidence type="ECO:0000259" key="1">
    <source>
        <dbReference type="Pfam" id="PF01973"/>
    </source>
</evidence>
<feature type="domain" description="6-hydroxymethylpterin diphosphokinase MptE-like" evidence="1">
    <location>
        <begin position="214"/>
        <end position="382"/>
    </location>
</feature>
<dbReference type="PANTHER" id="PTHR41786:SF1">
    <property type="entry name" value="6-HYDROXYMETHYLPTERIN DIPHOSPHOKINASE MPTE-LIKE DOMAIN-CONTAINING PROTEIN"/>
    <property type="match status" value="1"/>
</dbReference>
<sequence length="623" mass="71075">MTIYEKNIHTLAKYYPGMDHNIEKARKELKEELDLIEELSADGEPILKIKKDGHYLYLAGKRCARKPPEEWMQEQGELCENYTFIIMGMGNIGYLRELIECVDVRLNIIIYEPSAQIFLKALEWLDLEKGMDKHLIIFWVENIGMMTLDKMNDVLKSAMKLEHLKHVQLFIEPNYDILFADKCEQLIKKCNDTALDSRMAYNTAKLFANIDSINTMKNAKYLCDAYKTIQLYETIPFDVTGIVVAAGPSLNKNIKELKKAKGKALIIAVDTAIKPLLNAGIVPDMFFIVDALKPVELVEIEGADTIPLVTTLNAAPEVLDYHKGKKFFYDEYYRFAEKIISKSGLRWGDVATGGSVATNAFSLLYKIGLKTIILVGQDLALTGNKSHADGTFQEKMPEIDTTDYQWVAGNYEEKVPTRTDLYSFLNWYVETIREFKEHVKDFRVINATEGGAKIDGTEVMTLKEAIAQTCTKEVDIAACLDTLSPMLKEEDRVWAIDYLTGIPEQFESLKKKTEKLHKSYCSLERLCKKQKMDSKQYLTLLKTIKKQIKTIENDDMYQLVTMTMPSALKIMRDEEFEHLDTLQEEGKEIARKGKLYTNLVTEGAGLLKTESEQIFSGLKDKAN</sequence>
<organism evidence="2 3">
    <name type="scientific">Roseburia inulinivorans</name>
    <dbReference type="NCBI Taxonomy" id="360807"/>
    <lineage>
        <taxon>Bacteria</taxon>
        <taxon>Bacillati</taxon>
        <taxon>Bacillota</taxon>
        <taxon>Clostridia</taxon>
        <taxon>Lachnospirales</taxon>
        <taxon>Lachnospiraceae</taxon>
        <taxon>Roseburia</taxon>
    </lineage>
</organism>
<protein>
    <submittedName>
        <fullName evidence="2">Uncharacterized protein conserved in bacteria</fullName>
    </submittedName>
</protein>
<dbReference type="Pfam" id="PF01973">
    <property type="entry name" value="MptE-like"/>
    <property type="match status" value="1"/>
</dbReference>
<dbReference type="Proteomes" id="UP000095453">
    <property type="component" value="Unassembled WGS sequence"/>
</dbReference>
<dbReference type="AlphaFoldDB" id="A0A173SE93"/>
<gene>
    <name evidence="2" type="ORF">ERS852444_00902</name>
</gene>